<reference evidence="1 2" key="1">
    <citation type="journal article" date="2006" name="Genome Res.">
        <title>Skewed genomic variability in strains of the toxigenic bacterial pathogen, Clostridium perfringens.</title>
        <authorList>
            <person name="Myers G.S."/>
            <person name="Rasko D.A."/>
            <person name="Cheung J.K."/>
            <person name="Ravel J."/>
            <person name="Seshadri R."/>
            <person name="Deboy R.T."/>
            <person name="Ren Q."/>
            <person name="Varga J."/>
            <person name="Awad M.M."/>
            <person name="Brinkac L.M."/>
            <person name="Daugherty S.C."/>
            <person name="Haft D.H."/>
            <person name="Dodson R.J."/>
            <person name="Madupu R."/>
            <person name="Nelson W.C."/>
            <person name="Rosovitz M.J."/>
            <person name="Sullivan S.A."/>
            <person name="Khouri H."/>
            <person name="Dimitrov G.I."/>
            <person name="Watkins K.L."/>
            <person name="Mulligan S."/>
            <person name="Benton J."/>
            <person name="Radune D."/>
            <person name="Fisher D.J."/>
            <person name="Atkins H.S."/>
            <person name="Hiscox T."/>
            <person name="Jost B.H."/>
            <person name="Billington S.J."/>
            <person name="Songer J.G."/>
            <person name="McClane B.A."/>
            <person name="Titball R.W."/>
            <person name="Rood J.I."/>
            <person name="Melville S.B."/>
            <person name="Paulsen I.T."/>
        </authorList>
    </citation>
    <scope>NUCLEOTIDE SEQUENCE [LARGE SCALE GENOMIC DNA]</scope>
    <source>
        <strain evidence="2">SM101 / Type A</strain>
        <plasmid evidence="2">Plasmid pSM101A</plasmid>
    </source>
</reference>
<evidence type="ECO:0000313" key="1">
    <source>
        <dbReference type="EMBL" id="ABG87871.1"/>
    </source>
</evidence>
<dbReference type="RefSeq" id="WP_011593319.1">
    <property type="nucleotide sequence ID" value="NC_008263.1"/>
</dbReference>
<dbReference type="KEGG" id="cpr:CPR_A0007"/>
<evidence type="ECO:0000313" key="2">
    <source>
        <dbReference type="Proteomes" id="UP000001824"/>
    </source>
</evidence>
<protein>
    <submittedName>
        <fullName evidence="1">Uncharacterized protein</fullName>
    </submittedName>
</protein>
<organism evidence="1 2">
    <name type="scientific">Clostridium perfringens (strain SM101 / Type A)</name>
    <dbReference type="NCBI Taxonomy" id="289380"/>
    <lineage>
        <taxon>Bacteria</taxon>
        <taxon>Bacillati</taxon>
        <taxon>Bacillota</taxon>
        <taxon>Clostridia</taxon>
        <taxon>Eubacteriales</taxon>
        <taxon>Clostridiaceae</taxon>
        <taxon>Clostridium</taxon>
    </lineage>
</organism>
<sequence>MRNIRYVLTPEAYGSNGEFIDKIGTLGDLVVDTGMLLRPQFDKTIPNIKVLNSLFREGWYPRSAEWEPFEIDSDEYNELVEYLLSLPLNKPYKLE</sequence>
<dbReference type="EMBL" id="CP000313">
    <property type="protein sequence ID" value="ABG87871.1"/>
    <property type="molecule type" value="Genomic_DNA"/>
</dbReference>
<name>Q0SPM9_CLOPS</name>
<dbReference type="BioCyc" id="CPER289380:GI76-2752-MONOMER"/>
<dbReference type="AlphaFoldDB" id="Q0SPM9"/>
<geneLocation type="plasmid" evidence="1 2">
    <name>pSM101A</name>
</geneLocation>
<accession>Q0SPM9</accession>
<gene>
    <name evidence="1" type="ordered locus">CPR_A0007</name>
</gene>
<proteinExistence type="predicted"/>
<keyword evidence="1" id="KW-0614">Plasmid</keyword>
<dbReference type="Proteomes" id="UP000001824">
    <property type="component" value="Plasmid pSM101A"/>
</dbReference>